<comment type="caution">
    <text evidence="3">The sequence shown here is derived from an EMBL/GenBank/DDBJ whole genome shotgun (WGS) entry which is preliminary data.</text>
</comment>
<name>A0ABR0Z992_HUSHU</name>
<evidence type="ECO:0000313" key="3">
    <source>
        <dbReference type="EMBL" id="KAK6481030.1"/>
    </source>
</evidence>
<dbReference type="InterPro" id="IPR028089">
    <property type="entry name" value="DUF4455"/>
</dbReference>
<feature type="domain" description="DUF4455" evidence="2">
    <location>
        <begin position="129"/>
        <end position="594"/>
    </location>
</feature>
<accession>A0ABR0Z992</accession>
<sequence length="1043" mass="120870">MGDVHVVRSGKVYKQLFDAEVQLVKALGEARSKSFPYGVSLDSGKIPLVRDLDTAAGGILSQRQRQWVQEMPNNTSTENPVLHREEVLSALRRAKESEDMLAAREVRGLSDPVVAEKPESDIIQRLSLSKQQRHEDAVSNLQQELILLSEDFEPMFMEAGEALLDRLSESDGEIQQVFQKIENDSDLERFTLEGLHNLWDSITHISLERRKWIKDLDETCISYESKRAARIGNILKAYTGTLEKISYLMPSDVYRFIDKESMMLNQALLANRRAVGKLYVNLMERDLKRELSERRRWKERLQDWKTIKRQAALVKFNNFMSSIRNHEPEAVQRELDLMRKTQELMSERRMKILLSLSDISPPQCTKSMASEWNSSLSAINEQIDAMHIDYMKRIHSHYENLWQDCLEEVEKFKEEMLSNHVLSQKDIQYIVNNELLQLVGSCQRQQEEELEAMEKEFEVLANTTRDQNKALLKFARGAADLWELHSAGLARKEHLFQNKLDEIRVSHDQENQAKEASLDILMDKLRQESTEETLKSAMEKTFSYLEEIKTSYLHFHQKQVDAVESYPAMVKEELLEYCTAVSGYFNVREIFKQEEESILTSSSTSENLGVKLEKHKRRSTSAAIQDVLSRDKKRSTTTAVQSGSLPKRVNTPSPKKDASLADQKKRKMESEISSKDDFQTTVFTTSSGNSYTLTCPEDVMCEYPSQGKPPPYVETVVLTSSLLSDLIRRTRQEFFEHMEHWFDKAMSNSMNIVAAKKDELKSELELRYHLHQPRAQRIEMDIHNVRAAELVLHRERVDRHCTGVIEGLNNVKSEFVTLRAEQKKLTEGFRKYIYDMEDIFVNATKSEWLASLCDSLHTDLDKHMGIIRASLRQFREKQETTLGRLRDSNAEFIKSVRLFSEGGNFTPDEFEVFRKRLDKISGRIDNTEEFVMLELEGMESKCLGQATEVVHKFEDKFHNLTVDLNFIEKIQRFLINTQVKMKLEVTKSNYQAESLSSYLEQFQKKIDACAKPRVDKEVSLTYLVVKGFHWQLAFTDNHTSSQN</sequence>
<evidence type="ECO:0000259" key="2">
    <source>
        <dbReference type="Pfam" id="PF14643"/>
    </source>
</evidence>
<dbReference type="EMBL" id="JAHFZB010000015">
    <property type="protein sequence ID" value="KAK6481030.1"/>
    <property type="molecule type" value="Genomic_DNA"/>
</dbReference>
<gene>
    <name evidence="3" type="ORF">HHUSO_G17168</name>
</gene>
<keyword evidence="4" id="KW-1185">Reference proteome</keyword>
<feature type="region of interest" description="Disordered" evidence="1">
    <location>
        <begin position="596"/>
        <end position="673"/>
    </location>
</feature>
<evidence type="ECO:0000256" key="1">
    <source>
        <dbReference type="SAM" id="MobiDB-lite"/>
    </source>
</evidence>
<organism evidence="3 4">
    <name type="scientific">Huso huso</name>
    <name type="common">Beluga</name>
    <name type="synonym">Acipenser huso</name>
    <dbReference type="NCBI Taxonomy" id="61971"/>
    <lineage>
        <taxon>Eukaryota</taxon>
        <taxon>Metazoa</taxon>
        <taxon>Chordata</taxon>
        <taxon>Craniata</taxon>
        <taxon>Vertebrata</taxon>
        <taxon>Euteleostomi</taxon>
        <taxon>Actinopterygii</taxon>
        <taxon>Chondrostei</taxon>
        <taxon>Acipenseriformes</taxon>
        <taxon>Acipenseridae</taxon>
        <taxon>Huso</taxon>
    </lineage>
</organism>
<reference evidence="3 4" key="1">
    <citation type="submission" date="2021-05" db="EMBL/GenBank/DDBJ databases">
        <authorList>
            <person name="Zahm M."/>
            <person name="Klopp C."/>
            <person name="Cabau C."/>
            <person name="Kuhl H."/>
            <person name="Suciu R."/>
            <person name="Ciorpac M."/>
            <person name="Holostenco D."/>
            <person name="Gessner J."/>
            <person name="Wuertz S."/>
            <person name="Hohne C."/>
            <person name="Stock M."/>
            <person name="Gislard M."/>
            <person name="Lluch J."/>
            <person name="Milhes M."/>
            <person name="Lampietro C."/>
            <person name="Lopez Roques C."/>
            <person name="Donnadieu C."/>
            <person name="Du K."/>
            <person name="Schartl M."/>
            <person name="Guiguen Y."/>
        </authorList>
    </citation>
    <scope>NUCLEOTIDE SEQUENCE [LARGE SCALE GENOMIC DNA]</scope>
    <source>
        <strain evidence="3">Hh-F2</strain>
        <tissue evidence="3">Blood</tissue>
    </source>
</reference>
<protein>
    <submittedName>
        <fullName evidence="3">Coiled-coil domain-containing protein 180-like</fullName>
    </submittedName>
</protein>
<dbReference type="Pfam" id="PF14643">
    <property type="entry name" value="DUF4455"/>
    <property type="match status" value="1"/>
</dbReference>
<dbReference type="PANTHER" id="PTHR21444:SF14">
    <property type="entry name" value="COILED-COIL DOMAIN-CONTAINING PROTEIN 180"/>
    <property type="match status" value="1"/>
</dbReference>
<dbReference type="PANTHER" id="PTHR21444">
    <property type="entry name" value="COILED-COIL DOMAIN-CONTAINING PROTEIN 180"/>
    <property type="match status" value="1"/>
</dbReference>
<evidence type="ECO:0000313" key="4">
    <source>
        <dbReference type="Proteomes" id="UP001369086"/>
    </source>
</evidence>
<dbReference type="Proteomes" id="UP001369086">
    <property type="component" value="Unassembled WGS sequence"/>
</dbReference>
<proteinExistence type="predicted"/>
<feature type="compositionally biased region" description="Basic and acidic residues" evidence="1">
    <location>
        <begin position="654"/>
        <end position="673"/>
    </location>
</feature>